<dbReference type="GO" id="GO:0006421">
    <property type="term" value="P:asparaginyl-tRNA aminoacylation"/>
    <property type="evidence" value="ECO:0007669"/>
    <property type="project" value="InterPro"/>
</dbReference>
<evidence type="ECO:0000256" key="4">
    <source>
        <dbReference type="ARBA" id="ARBA00022741"/>
    </source>
</evidence>
<dbReference type="PRINTS" id="PR01042">
    <property type="entry name" value="TRNASYNTHASP"/>
</dbReference>
<dbReference type="SUPFAM" id="SSF50249">
    <property type="entry name" value="Nucleic acid-binding proteins"/>
    <property type="match status" value="1"/>
</dbReference>
<dbReference type="CDD" id="cd04323">
    <property type="entry name" value="AsnRS_cyto_like_N"/>
    <property type="match status" value="1"/>
</dbReference>
<dbReference type="InterPro" id="IPR004364">
    <property type="entry name" value="Aa-tRNA-synt_II"/>
</dbReference>
<keyword evidence="5" id="KW-0067">ATP-binding</keyword>
<dbReference type="AlphaFoldDB" id="E6PX75"/>
<dbReference type="NCBIfam" id="NF003037">
    <property type="entry name" value="PRK03932.1"/>
    <property type="match status" value="1"/>
</dbReference>
<organism evidence="10">
    <name type="scientific">mine drainage metagenome</name>
    <dbReference type="NCBI Taxonomy" id="410659"/>
    <lineage>
        <taxon>unclassified sequences</taxon>
        <taxon>metagenomes</taxon>
        <taxon>ecological metagenomes</taxon>
    </lineage>
</organism>
<evidence type="ECO:0000313" key="10">
    <source>
        <dbReference type="EMBL" id="CBH99534.1"/>
    </source>
</evidence>
<dbReference type="Gene3D" id="3.30.930.10">
    <property type="entry name" value="Bira Bifunctional Protein, Domain 2"/>
    <property type="match status" value="1"/>
</dbReference>
<keyword evidence="7 10" id="KW-0030">Aminoacyl-tRNA synthetase</keyword>
<dbReference type="InterPro" id="IPR006195">
    <property type="entry name" value="aa-tRNA-synth_II"/>
</dbReference>
<accession>E6PX75</accession>
<evidence type="ECO:0000256" key="2">
    <source>
        <dbReference type="ARBA" id="ARBA00012816"/>
    </source>
</evidence>
<proteinExistence type="inferred from homology"/>
<dbReference type="InterPro" id="IPR004365">
    <property type="entry name" value="NA-bd_OB_tRNA"/>
</dbReference>
<dbReference type="InterPro" id="IPR012340">
    <property type="entry name" value="NA-bd_OB-fold"/>
</dbReference>
<dbReference type="EMBL" id="CABN01000026">
    <property type="protein sequence ID" value="CBH99534.1"/>
    <property type="molecule type" value="Genomic_DNA"/>
</dbReference>
<evidence type="ECO:0000256" key="7">
    <source>
        <dbReference type="ARBA" id="ARBA00023146"/>
    </source>
</evidence>
<comment type="caution">
    <text evidence="10">The sequence shown here is derived from an EMBL/GenBank/DDBJ whole genome shotgun (WGS) entry which is preliminary data.</text>
</comment>
<dbReference type="HAMAP" id="MF_00534">
    <property type="entry name" value="Asn_tRNA_synth"/>
    <property type="match status" value="1"/>
</dbReference>
<dbReference type="NCBIfam" id="TIGR00457">
    <property type="entry name" value="asnS"/>
    <property type="match status" value="1"/>
</dbReference>
<dbReference type="PANTHER" id="PTHR22594:SF34">
    <property type="entry name" value="ASPARAGINE--TRNA LIGASE, MITOCHONDRIAL-RELATED"/>
    <property type="match status" value="1"/>
</dbReference>
<name>E6PX75_9ZZZZ</name>
<comment type="similarity">
    <text evidence="1">Belongs to the class-II aminoacyl-tRNA synthetase family.</text>
</comment>
<keyword evidence="6" id="KW-0648">Protein biosynthesis</keyword>
<dbReference type="CDD" id="cd00776">
    <property type="entry name" value="AsxRS_core"/>
    <property type="match status" value="1"/>
</dbReference>
<gene>
    <name evidence="10" type="primary">asnS</name>
    <name evidence="10" type="ORF">CARN3_0465</name>
</gene>
<keyword evidence="4" id="KW-0547">Nucleotide-binding</keyword>
<dbReference type="PANTHER" id="PTHR22594">
    <property type="entry name" value="ASPARTYL/LYSYL-TRNA SYNTHETASE"/>
    <property type="match status" value="1"/>
</dbReference>
<dbReference type="InterPro" id="IPR002312">
    <property type="entry name" value="Asp/Asn-tRNA-synth_IIb"/>
</dbReference>
<sequence length="460" mass="52014">MTEREDSQLKTEAPKTESPVAAPVVTIAEIGRHEGETVVLEGWLYNLRESGKLLFPIFRDGTGTIQGVAHKAGVSAEVFDALKSLTQESSVVVTGKVRSDKRAQGGHELDVEQVRVVQRIDEANPYPITPKEHGVEFLMEHRHLWVRSLRQAAILRIRAEIMRAAQEYFDSNGFVRTDPPILTPAACEGTSTLFPVDYFGDEAFLTQSGQLYIEATALALGKVYSFGPTFRAEKSKTRRHLTEFWMIEPEVAYCDLDGLLVLAENFLAHIVQSVVRRRAADLETIGRDINKLRAIEAPFPRLRYDQAVEMLNQAYKDGHLENPFEYGNDFGSPDETWLSSQFDRPVMVHRYPAEVKAFYMQPDPDNPRYALCVDVLAPEGYGEIIGGSQRVDSYELLKSRIEAHKLPLEAFQWYLDLRRYGSVPHSGFGMGIERVVAWVCGLEHVRETIPFARTLNRIFP</sequence>
<keyword evidence="3 10" id="KW-0436">Ligase</keyword>
<dbReference type="Gene3D" id="2.40.50.140">
    <property type="entry name" value="Nucleic acid-binding proteins"/>
    <property type="match status" value="1"/>
</dbReference>
<dbReference type="SUPFAM" id="SSF55681">
    <property type="entry name" value="Class II aaRS and biotin synthetases"/>
    <property type="match status" value="1"/>
</dbReference>
<evidence type="ECO:0000256" key="5">
    <source>
        <dbReference type="ARBA" id="ARBA00022840"/>
    </source>
</evidence>
<dbReference type="InterPro" id="IPR004522">
    <property type="entry name" value="Asn-tRNA-ligase"/>
</dbReference>
<dbReference type="GO" id="GO:0004816">
    <property type="term" value="F:asparagine-tRNA ligase activity"/>
    <property type="evidence" value="ECO:0007669"/>
    <property type="project" value="UniProtKB-EC"/>
</dbReference>
<feature type="compositionally biased region" description="Basic and acidic residues" evidence="8">
    <location>
        <begin position="1"/>
        <end position="15"/>
    </location>
</feature>
<feature type="domain" description="Aminoacyl-transfer RNA synthetases class-II family profile" evidence="9">
    <location>
        <begin position="155"/>
        <end position="460"/>
    </location>
</feature>
<evidence type="ECO:0000256" key="3">
    <source>
        <dbReference type="ARBA" id="ARBA00022598"/>
    </source>
</evidence>
<evidence type="ECO:0000256" key="8">
    <source>
        <dbReference type="SAM" id="MobiDB-lite"/>
    </source>
</evidence>
<reference evidence="10" key="1">
    <citation type="submission" date="2009-10" db="EMBL/GenBank/DDBJ databases">
        <title>Diversity of trophic interactions inside an arsenic-rich microbial ecosystem.</title>
        <authorList>
            <person name="Bertin P.N."/>
            <person name="Heinrich-Salmeron A."/>
            <person name="Pelletier E."/>
            <person name="Goulhen-Chollet F."/>
            <person name="Arsene-Ploetze F."/>
            <person name="Gallien S."/>
            <person name="Calteau A."/>
            <person name="Vallenet D."/>
            <person name="Casiot C."/>
            <person name="Chane-Woon-Ming B."/>
            <person name="Giloteaux L."/>
            <person name="Barakat M."/>
            <person name="Bonnefoy V."/>
            <person name="Bruneel O."/>
            <person name="Chandler M."/>
            <person name="Cleiss J."/>
            <person name="Duran R."/>
            <person name="Elbaz-Poulichet F."/>
            <person name="Fonknechten N."/>
            <person name="Lauga B."/>
            <person name="Mornico D."/>
            <person name="Ortet P."/>
            <person name="Schaeffer C."/>
            <person name="Siguier P."/>
            <person name="Alexander Thil Smith A."/>
            <person name="Van Dorsselaer A."/>
            <person name="Weissenbach J."/>
            <person name="Medigue C."/>
            <person name="Le Paslier D."/>
        </authorList>
    </citation>
    <scope>NUCLEOTIDE SEQUENCE</scope>
</reference>
<dbReference type="PROSITE" id="PS50862">
    <property type="entry name" value="AA_TRNA_LIGASE_II"/>
    <property type="match status" value="1"/>
</dbReference>
<evidence type="ECO:0000259" key="9">
    <source>
        <dbReference type="PROSITE" id="PS50862"/>
    </source>
</evidence>
<evidence type="ECO:0000256" key="6">
    <source>
        <dbReference type="ARBA" id="ARBA00022917"/>
    </source>
</evidence>
<dbReference type="Pfam" id="PF01336">
    <property type="entry name" value="tRNA_anti-codon"/>
    <property type="match status" value="1"/>
</dbReference>
<feature type="region of interest" description="Disordered" evidence="8">
    <location>
        <begin position="1"/>
        <end position="20"/>
    </location>
</feature>
<dbReference type="Pfam" id="PF00152">
    <property type="entry name" value="tRNA-synt_2"/>
    <property type="match status" value="1"/>
</dbReference>
<protein>
    <recommendedName>
        <fullName evidence="2">asparagine--tRNA ligase</fullName>
        <ecNumber evidence="2">6.1.1.22</ecNumber>
    </recommendedName>
</protein>
<dbReference type="GO" id="GO:0005524">
    <property type="term" value="F:ATP binding"/>
    <property type="evidence" value="ECO:0007669"/>
    <property type="project" value="UniProtKB-KW"/>
</dbReference>
<dbReference type="GO" id="GO:0003676">
    <property type="term" value="F:nucleic acid binding"/>
    <property type="evidence" value="ECO:0007669"/>
    <property type="project" value="InterPro"/>
</dbReference>
<dbReference type="EC" id="6.1.1.22" evidence="2"/>
<evidence type="ECO:0000256" key="1">
    <source>
        <dbReference type="ARBA" id="ARBA00008226"/>
    </source>
</evidence>
<dbReference type="InterPro" id="IPR045864">
    <property type="entry name" value="aa-tRNA-synth_II/BPL/LPL"/>
</dbReference>